<sequence>MREFQFKKTYEEFKIAGKVYKVDFSDPAVKRYQIELYEYMKRSKELQKVDTDKLDKKGQEKAFNDALDAMRTFVDAIMGGGSFDELYKASGEYSENMVEFVEFLAEIVGERAQRLKQKAKKHKYKKKKAN</sequence>
<reference evidence="2" key="1">
    <citation type="submission" date="2016-10" db="EMBL/GenBank/DDBJ databases">
        <authorList>
            <person name="Varghese N."/>
            <person name="Submissions S."/>
        </authorList>
    </citation>
    <scope>NUCLEOTIDE SEQUENCE [LARGE SCALE GENOMIC DNA]</scope>
    <source>
        <strain evidence="2">S9</strain>
    </source>
</reference>
<organism evidence="1 2">
    <name type="scientific">Salipaludibacillus aurantiacus</name>
    <dbReference type="NCBI Taxonomy" id="1601833"/>
    <lineage>
        <taxon>Bacteria</taxon>
        <taxon>Bacillati</taxon>
        <taxon>Bacillota</taxon>
        <taxon>Bacilli</taxon>
        <taxon>Bacillales</taxon>
        <taxon>Bacillaceae</taxon>
    </lineage>
</organism>
<dbReference type="Proteomes" id="UP000198571">
    <property type="component" value="Unassembled WGS sequence"/>
</dbReference>
<accession>A0A1H9U065</accession>
<dbReference type="RefSeq" id="WP_093050930.1">
    <property type="nucleotide sequence ID" value="NZ_FOGT01000006.1"/>
</dbReference>
<name>A0A1H9U065_9BACI</name>
<keyword evidence="2" id="KW-1185">Reference proteome</keyword>
<protein>
    <recommendedName>
        <fullName evidence="3">Phage tail assembly chaperone protein, TAC</fullName>
    </recommendedName>
</protein>
<evidence type="ECO:0000313" key="1">
    <source>
        <dbReference type="EMBL" id="SES02628.1"/>
    </source>
</evidence>
<proteinExistence type="predicted"/>
<evidence type="ECO:0000313" key="2">
    <source>
        <dbReference type="Proteomes" id="UP000198571"/>
    </source>
</evidence>
<dbReference type="EMBL" id="FOGT01000006">
    <property type="protein sequence ID" value="SES02628.1"/>
    <property type="molecule type" value="Genomic_DNA"/>
</dbReference>
<dbReference type="STRING" id="1601833.SAMN05518684_106197"/>
<dbReference type="AlphaFoldDB" id="A0A1H9U065"/>
<gene>
    <name evidence="1" type="ORF">SAMN05518684_106197</name>
</gene>
<evidence type="ECO:0008006" key="3">
    <source>
        <dbReference type="Google" id="ProtNLM"/>
    </source>
</evidence>
<dbReference type="OrthoDB" id="2889831at2"/>